<evidence type="ECO:0000313" key="2">
    <source>
        <dbReference type="EMBL" id="NGO55431.1"/>
    </source>
</evidence>
<evidence type="ECO:0000259" key="1">
    <source>
        <dbReference type="Pfam" id="PF26395"/>
    </source>
</evidence>
<dbReference type="InterPro" id="IPR058588">
    <property type="entry name" value="E2-CBASS"/>
</dbReference>
<keyword evidence="3" id="KW-1185">Reference proteome</keyword>
<dbReference type="AlphaFoldDB" id="A0A6G4WKY8"/>
<sequence>MSAFPLSVGEQIAAMKTTWPQFAARNIDRRAQSVRWVGDVRPQHSRYTLEIRYRIGTQPEVRIVAPVLVRLPGNEEGQLPHVYPPLDDPTLCLFDPEDNEWDASMRIAETTVPWALDWLACYELWLMTGRWTGGGRHAGQPRVASKEDRTQ</sequence>
<evidence type="ECO:0000313" key="3">
    <source>
        <dbReference type="Proteomes" id="UP001642900"/>
    </source>
</evidence>
<feature type="domain" description="Type II CBASS E2 protein" evidence="1">
    <location>
        <begin position="11"/>
        <end position="137"/>
    </location>
</feature>
<dbReference type="EMBL" id="JAAKZF010000099">
    <property type="protein sequence ID" value="NGO55431.1"/>
    <property type="molecule type" value="Genomic_DNA"/>
</dbReference>
<protein>
    <recommendedName>
        <fullName evidence="1">Type II CBASS E2 protein domain-containing protein</fullName>
    </recommendedName>
</protein>
<comment type="caution">
    <text evidence="2">The sequence shown here is derived from an EMBL/GenBank/DDBJ whole genome shotgun (WGS) entry which is preliminary data.</text>
</comment>
<organism evidence="2 3">
    <name type="scientific">Allomesorhizobium camelthorni</name>
    <dbReference type="NCBI Taxonomy" id="475069"/>
    <lineage>
        <taxon>Bacteria</taxon>
        <taxon>Pseudomonadati</taxon>
        <taxon>Pseudomonadota</taxon>
        <taxon>Alphaproteobacteria</taxon>
        <taxon>Hyphomicrobiales</taxon>
        <taxon>Phyllobacteriaceae</taxon>
        <taxon>Allomesorhizobium</taxon>
    </lineage>
</organism>
<proteinExistence type="predicted"/>
<name>A0A6G4WKY8_9HYPH</name>
<dbReference type="RefSeq" id="WP_165033786.1">
    <property type="nucleotide sequence ID" value="NZ_JAAKZF010000099.1"/>
</dbReference>
<reference evidence="2 3" key="1">
    <citation type="submission" date="2020-02" db="EMBL/GenBank/DDBJ databases">
        <title>Genome sequence of strain CCNWXJ40-4.</title>
        <authorList>
            <person name="Gao J."/>
            <person name="Sun J."/>
        </authorList>
    </citation>
    <scope>NUCLEOTIDE SEQUENCE [LARGE SCALE GENOMIC DNA]</scope>
    <source>
        <strain evidence="2 3">CCNWXJ 40-4</strain>
    </source>
</reference>
<dbReference type="Proteomes" id="UP001642900">
    <property type="component" value="Unassembled WGS sequence"/>
</dbReference>
<accession>A0A6G4WKY8</accession>
<dbReference type="Pfam" id="PF26395">
    <property type="entry name" value="E2-CBASS"/>
    <property type="match status" value="1"/>
</dbReference>
<gene>
    <name evidence="2" type="ORF">G6N73_31045</name>
</gene>